<evidence type="ECO:0000313" key="13">
    <source>
        <dbReference type="Proteomes" id="UP000027318"/>
    </source>
</evidence>
<protein>
    <recommendedName>
        <fullName evidence="3 11">Protein-export membrane protein SecG</fullName>
    </recommendedName>
</protein>
<comment type="subcellular location">
    <subcellularLocation>
        <location evidence="1 11">Cell membrane</location>
        <topology evidence="1 11">Multi-pass membrane protein</topology>
    </subcellularLocation>
</comment>
<comment type="similarity">
    <text evidence="2 11">Belongs to the SecG family.</text>
</comment>
<keyword evidence="10 11" id="KW-0472">Membrane</keyword>
<comment type="caution">
    <text evidence="11">Lacks conserved residue(s) required for the propagation of feature annotation.</text>
</comment>
<evidence type="ECO:0000256" key="1">
    <source>
        <dbReference type="ARBA" id="ARBA00004651"/>
    </source>
</evidence>
<dbReference type="GO" id="GO:0009306">
    <property type="term" value="P:protein secretion"/>
    <property type="evidence" value="ECO:0007669"/>
    <property type="project" value="UniProtKB-UniRule"/>
</dbReference>
<keyword evidence="7 11" id="KW-0653">Protein transport</keyword>
<comment type="caution">
    <text evidence="12">The sequence shown here is derived from an EMBL/GenBank/DDBJ whole genome shotgun (WGS) entry which is preliminary data.</text>
</comment>
<dbReference type="EMBL" id="JMSZ01000040">
    <property type="protein sequence ID" value="KDE38731.1"/>
    <property type="molecule type" value="Genomic_DNA"/>
</dbReference>
<dbReference type="PATRIC" id="fig|267850.7.peg.2779"/>
<dbReference type="RefSeq" id="WP_036549483.1">
    <property type="nucleotide sequence ID" value="NZ_JBKBNO010000012.1"/>
</dbReference>
<keyword evidence="5 11" id="KW-1003">Cell membrane</keyword>
<feature type="transmembrane region" description="Helical" evidence="11">
    <location>
        <begin position="51"/>
        <end position="73"/>
    </location>
</feature>
<keyword evidence="4 11" id="KW-0813">Transport</keyword>
<sequence length="123" mass="12386">METLVLIVHVLLAAAIIALVLLQQGKGAEAGASFGAGASQTVFGSTGNTGFMVKITALVAAILFATSFALAYFAKERAANVGQAGIPSLQVIESAAERAEELPVLEVPRASGAASSSDIPTVD</sequence>
<evidence type="ECO:0000256" key="8">
    <source>
        <dbReference type="ARBA" id="ARBA00022989"/>
    </source>
</evidence>
<dbReference type="PANTHER" id="PTHR34182">
    <property type="entry name" value="PROTEIN-EXPORT MEMBRANE PROTEIN SECG"/>
    <property type="match status" value="1"/>
</dbReference>
<dbReference type="OrthoDB" id="9813947at2"/>
<dbReference type="PRINTS" id="PR01651">
    <property type="entry name" value="SECGEXPORT"/>
</dbReference>
<evidence type="ECO:0000256" key="6">
    <source>
        <dbReference type="ARBA" id="ARBA00022692"/>
    </source>
</evidence>
<dbReference type="STRING" id="267850.ADINL_2826"/>
<dbReference type="AlphaFoldDB" id="A0A063Y1T0"/>
<evidence type="ECO:0000256" key="2">
    <source>
        <dbReference type="ARBA" id="ARBA00008445"/>
    </source>
</evidence>
<evidence type="ECO:0000256" key="7">
    <source>
        <dbReference type="ARBA" id="ARBA00022927"/>
    </source>
</evidence>
<reference evidence="12 13" key="1">
    <citation type="journal article" date="2005" name="Int. J. Syst. Evol. Microbiol.">
        <title>Nitrincola lacisaponensis gen. nov., sp. nov., a novel alkaliphilic bacterium isolated from an alkaline, saline lake.</title>
        <authorList>
            <person name="Dimitriu P.A."/>
            <person name="Shukla S.K."/>
            <person name="Conradt J."/>
            <person name="Marquez M.C."/>
            <person name="Ventosa A."/>
            <person name="Maglia A."/>
            <person name="Peyton B.M."/>
            <person name="Pinkart H.C."/>
            <person name="Mormile M.R."/>
        </authorList>
    </citation>
    <scope>NUCLEOTIDE SEQUENCE [LARGE SCALE GENOMIC DNA]</scope>
    <source>
        <strain evidence="12 13">4CA</strain>
    </source>
</reference>
<organism evidence="12 13">
    <name type="scientific">Nitrincola lacisaponensis</name>
    <dbReference type="NCBI Taxonomy" id="267850"/>
    <lineage>
        <taxon>Bacteria</taxon>
        <taxon>Pseudomonadati</taxon>
        <taxon>Pseudomonadota</taxon>
        <taxon>Gammaproteobacteria</taxon>
        <taxon>Oceanospirillales</taxon>
        <taxon>Oceanospirillaceae</taxon>
        <taxon>Nitrincola</taxon>
    </lineage>
</organism>
<evidence type="ECO:0000256" key="11">
    <source>
        <dbReference type="RuleBase" id="RU365087"/>
    </source>
</evidence>
<dbReference type="GO" id="GO:0065002">
    <property type="term" value="P:intracellular protein transmembrane transport"/>
    <property type="evidence" value="ECO:0007669"/>
    <property type="project" value="TreeGrafter"/>
</dbReference>
<dbReference type="PANTHER" id="PTHR34182:SF1">
    <property type="entry name" value="PROTEIN-EXPORT MEMBRANE PROTEIN SECG"/>
    <property type="match status" value="1"/>
</dbReference>
<keyword evidence="13" id="KW-1185">Reference proteome</keyword>
<keyword evidence="8 11" id="KW-1133">Transmembrane helix</keyword>
<dbReference type="GO" id="GO:0043952">
    <property type="term" value="P:protein transport by the Sec complex"/>
    <property type="evidence" value="ECO:0007669"/>
    <property type="project" value="TreeGrafter"/>
</dbReference>
<name>A0A063Y1T0_9GAMM</name>
<keyword evidence="6 11" id="KW-0812">Transmembrane</keyword>
<evidence type="ECO:0000256" key="5">
    <source>
        <dbReference type="ARBA" id="ARBA00022475"/>
    </source>
</evidence>
<evidence type="ECO:0000256" key="3">
    <source>
        <dbReference type="ARBA" id="ARBA00017876"/>
    </source>
</evidence>
<gene>
    <name evidence="12" type="ORF">ADINL_2826</name>
</gene>
<evidence type="ECO:0000256" key="4">
    <source>
        <dbReference type="ARBA" id="ARBA00022448"/>
    </source>
</evidence>
<evidence type="ECO:0000256" key="10">
    <source>
        <dbReference type="ARBA" id="ARBA00023136"/>
    </source>
</evidence>
<dbReference type="NCBIfam" id="TIGR00810">
    <property type="entry name" value="secG"/>
    <property type="match status" value="1"/>
</dbReference>
<accession>A0A063Y1T0</accession>
<evidence type="ECO:0000256" key="9">
    <source>
        <dbReference type="ARBA" id="ARBA00023010"/>
    </source>
</evidence>
<dbReference type="GO" id="GO:0015450">
    <property type="term" value="F:protein-transporting ATPase activity"/>
    <property type="evidence" value="ECO:0007669"/>
    <property type="project" value="UniProtKB-UniRule"/>
</dbReference>
<dbReference type="Pfam" id="PF03840">
    <property type="entry name" value="SecG"/>
    <property type="match status" value="1"/>
</dbReference>
<dbReference type="InterPro" id="IPR004692">
    <property type="entry name" value="SecG"/>
</dbReference>
<dbReference type="GO" id="GO:0005886">
    <property type="term" value="C:plasma membrane"/>
    <property type="evidence" value="ECO:0007669"/>
    <property type="project" value="UniProtKB-SubCell"/>
</dbReference>
<proteinExistence type="inferred from homology"/>
<evidence type="ECO:0000313" key="12">
    <source>
        <dbReference type="EMBL" id="KDE38731.1"/>
    </source>
</evidence>
<keyword evidence="9 11" id="KW-0811">Translocation</keyword>
<dbReference type="Proteomes" id="UP000027318">
    <property type="component" value="Unassembled WGS sequence"/>
</dbReference>
<comment type="function">
    <text evidence="11">Involved in protein export. Participates in an early event of protein translocation.</text>
</comment>